<evidence type="ECO:0000256" key="8">
    <source>
        <dbReference type="ARBA" id="ARBA00023004"/>
    </source>
</evidence>
<evidence type="ECO:0000259" key="13">
    <source>
        <dbReference type="Pfam" id="PF03313"/>
    </source>
</evidence>
<evidence type="ECO:0000256" key="6">
    <source>
        <dbReference type="ARBA" id="ARBA00022485"/>
    </source>
</evidence>
<dbReference type="PANTHER" id="PTHR30182">
    <property type="entry name" value="L-SERINE DEHYDRATASE"/>
    <property type="match status" value="1"/>
</dbReference>
<evidence type="ECO:0000313" key="18">
    <source>
        <dbReference type="Proteomes" id="UP001058072"/>
    </source>
</evidence>
<dbReference type="EMBL" id="CP071249">
    <property type="protein sequence ID" value="UUF04919.1"/>
    <property type="molecule type" value="Genomic_DNA"/>
</dbReference>
<feature type="domain" description="Serine dehydratase beta chain" evidence="14">
    <location>
        <begin position="70"/>
        <end position="115"/>
    </location>
</feature>
<organism evidence="16 18">
    <name type="scientific">Turicibacter bilis</name>
    <dbReference type="NCBI Taxonomy" id="2735723"/>
    <lineage>
        <taxon>Bacteria</taxon>
        <taxon>Bacillati</taxon>
        <taxon>Bacillota</taxon>
        <taxon>Erysipelotrichia</taxon>
        <taxon>Erysipelotrichales</taxon>
        <taxon>Turicibacteraceae</taxon>
        <taxon>Turicibacter</taxon>
    </lineage>
</organism>
<dbReference type="Proteomes" id="UP001058016">
    <property type="component" value="Chromosome"/>
</dbReference>
<keyword evidence="7" id="KW-0479">Metal-binding</keyword>
<dbReference type="InterPro" id="IPR051318">
    <property type="entry name" value="Fe-S_L-Ser"/>
</dbReference>
<evidence type="ECO:0000256" key="4">
    <source>
        <dbReference type="ARBA" id="ARBA00012093"/>
    </source>
</evidence>
<comment type="cofactor">
    <cofactor evidence="1">
        <name>[4Fe-4S] cluster</name>
        <dbReference type="ChEBI" id="CHEBI:49883"/>
    </cofactor>
</comment>
<comment type="catalytic activity">
    <reaction evidence="12">
        <text>L-serine = pyruvate + NH4(+)</text>
        <dbReference type="Rhea" id="RHEA:19169"/>
        <dbReference type="ChEBI" id="CHEBI:15361"/>
        <dbReference type="ChEBI" id="CHEBI:28938"/>
        <dbReference type="ChEBI" id="CHEBI:33384"/>
        <dbReference type="EC" id="4.3.1.17"/>
    </reaction>
</comment>
<dbReference type="EC" id="4.3.1.17" evidence="4"/>
<dbReference type="Proteomes" id="UP001058072">
    <property type="component" value="Chromosome"/>
</dbReference>
<dbReference type="AlphaFoldDB" id="A0A9Q9CGD6"/>
<sequence>MESLRELYKVGNGPSSSHTMGPARAAKVFMGRYPEATSYEAVLYGSLAATGEGHLTDYIIIKTMDPKPVKITWRPEDFRLFHPNAMQFIAYNEANEEIGTWTVYSVGGGSIIEEGQARDEVESVYPNTTMNEVLDVCKEKNWTLADYVYAYEADIKPYLEEILAVMRESLMNGLVAEGTLPGKLNYPRRAKQFFEQAKANPEDLSILIYAYALAVSEQNACGDVVVTAPTCGASGVLPGVLFALQEREGYSDEQLVDALAVAGLVGDLIKTNASISGAEVGCQGEVGSACSMAAAAVAFLKGASNLHCEYSAEIGLEHHLGMTCDPVYGYVQVPCIERNAVAAKRAYDAAKYAMLTDGYHTITLDQVMQTMKETGHDLMAKYRETAQGGLAKHFAEC</sequence>
<keyword evidence="17" id="KW-1185">Reference proteome</keyword>
<keyword evidence="10" id="KW-0456">Lyase</keyword>
<evidence type="ECO:0000259" key="14">
    <source>
        <dbReference type="Pfam" id="PF03315"/>
    </source>
</evidence>
<evidence type="ECO:0000256" key="3">
    <source>
        <dbReference type="ARBA" id="ARBA00008636"/>
    </source>
</evidence>
<keyword evidence="5" id="KW-0312">Gluconeogenesis</keyword>
<evidence type="ECO:0000256" key="10">
    <source>
        <dbReference type="ARBA" id="ARBA00023239"/>
    </source>
</evidence>
<evidence type="ECO:0000256" key="11">
    <source>
        <dbReference type="ARBA" id="ARBA00041766"/>
    </source>
</evidence>
<dbReference type="Pfam" id="PF03315">
    <property type="entry name" value="SDH_beta"/>
    <property type="match status" value="2"/>
</dbReference>
<keyword evidence="6" id="KW-0004">4Fe-4S</keyword>
<evidence type="ECO:0000313" key="17">
    <source>
        <dbReference type="Proteomes" id="UP001058016"/>
    </source>
</evidence>
<dbReference type="PANTHER" id="PTHR30182:SF1">
    <property type="entry name" value="L-SERINE DEHYDRATASE 1"/>
    <property type="match status" value="1"/>
</dbReference>
<evidence type="ECO:0000256" key="5">
    <source>
        <dbReference type="ARBA" id="ARBA00022432"/>
    </source>
</evidence>
<evidence type="ECO:0000256" key="12">
    <source>
        <dbReference type="ARBA" id="ARBA00049406"/>
    </source>
</evidence>
<comment type="similarity">
    <text evidence="3">Belongs to the iron-sulfur dependent L-serine dehydratase family.</text>
</comment>
<dbReference type="Pfam" id="PF03313">
    <property type="entry name" value="SDH_alpha"/>
    <property type="match status" value="1"/>
</dbReference>
<feature type="domain" description="Serine dehydratase beta chain" evidence="14">
    <location>
        <begin position="3"/>
        <end position="61"/>
    </location>
</feature>
<evidence type="ECO:0000313" key="15">
    <source>
        <dbReference type="EMBL" id="UUF04919.1"/>
    </source>
</evidence>
<dbReference type="InterPro" id="IPR005131">
    <property type="entry name" value="Ser_deHydtase_bsu"/>
</dbReference>
<protein>
    <recommendedName>
        <fullName evidence="4">L-serine ammonia-lyase</fullName>
        <ecNumber evidence="4">4.3.1.17</ecNumber>
    </recommendedName>
    <alternativeName>
        <fullName evidence="11">L-serine deaminase</fullName>
    </alternativeName>
</protein>
<evidence type="ECO:0000313" key="16">
    <source>
        <dbReference type="EMBL" id="UUF08464.1"/>
    </source>
</evidence>
<reference evidence="16 17" key="1">
    <citation type="submission" date="2021-03" db="EMBL/GenBank/DDBJ databases">
        <title>Comparative Genomics and Metabolomics in the genus Turicibacter.</title>
        <authorList>
            <person name="Maki J."/>
            <person name="Looft T."/>
        </authorList>
    </citation>
    <scope>NUCLEOTIDE SEQUENCE</scope>
    <source>
        <strain evidence="16">ISU324</strain>
        <strain evidence="15 17">MMM721</strain>
    </source>
</reference>
<proteinExistence type="inferred from homology"/>
<dbReference type="GO" id="GO:0003941">
    <property type="term" value="F:L-serine ammonia-lyase activity"/>
    <property type="evidence" value="ECO:0007669"/>
    <property type="project" value="UniProtKB-EC"/>
</dbReference>
<feature type="domain" description="Serine dehydratase-like alpha subunit" evidence="13">
    <location>
        <begin position="141"/>
        <end position="391"/>
    </location>
</feature>
<comment type="pathway">
    <text evidence="2">Carbohydrate biosynthesis; gluconeogenesis.</text>
</comment>
<dbReference type="GO" id="GO:0006094">
    <property type="term" value="P:gluconeogenesis"/>
    <property type="evidence" value="ECO:0007669"/>
    <property type="project" value="UniProtKB-KW"/>
</dbReference>
<accession>A0A9Q9CGD6</accession>
<keyword evidence="8" id="KW-0408">Iron</keyword>
<evidence type="ECO:0000256" key="1">
    <source>
        <dbReference type="ARBA" id="ARBA00001966"/>
    </source>
</evidence>
<dbReference type="Gene3D" id="3.30.1330.90">
    <property type="entry name" value="D-3-phosphoglycerate dehydrogenase, domain 3"/>
    <property type="match status" value="2"/>
</dbReference>
<evidence type="ECO:0000256" key="2">
    <source>
        <dbReference type="ARBA" id="ARBA00004742"/>
    </source>
</evidence>
<dbReference type="GO" id="GO:0051539">
    <property type="term" value="F:4 iron, 4 sulfur cluster binding"/>
    <property type="evidence" value="ECO:0007669"/>
    <property type="project" value="UniProtKB-KW"/>
</dbReference>
<keyword evidence="9" id="KW-0411">Iron-sulfur</keyword>
<dbReference type="SUPFAM" id="SSF143548">
    <property type="entry name" value="Serine metabolism enzymes domain"/>
    <property type="match status" value="1"/>
</dbReference>
<dbReference type="InterPro" id="IPR005130">
    <property type="entry name" value="Ser_deHydtase-like_asu"/>
</dbReference>
<dbReference type="EMBL" id="CP071250">
    <property type="protein sequence ID" value="UUF08464.1"/>
    <property type="molecule type" value="Genomic_DNA"/>
</dbReference>
<dbReference type="InterPro" id="IPR029009">
    <property type="entry name" value="ASB_dom_sf"/>
</dbReference>
<evidence type="ECO:0000256" key="9">
    <source>
        <dbReference type="ARBA" id="ARBA00023014"/>
    </source>
</evidence>
<dbReference type="GO" id="GO:0046872">
    <property type="term" value="F:metal ion binding"/>
    <property type="evidence" value="ECO:0007669"/>
    <property type="project" value="UniProtKB-KW"/>
</dbReference>
<gene>
    <name evidence="15" type="ORF">J0J69_07090</name>
    <name evidence="16" type="ORF">J0J70_13005</name>
</gene>
<dbReference type="RefSeq" id="WP_212724174.1">
    <property type="nucleotide sequence ID" value="NZ_CP071249.1"/>
</dbReference>
<evidence type="ECO:0000256" key="7">
    <source>
        <dbReference type="ARBA" id="ARBA00022723"/>
    </source>
</evidence>
<name>A0A9Q9CGD6_9FIRM</name>